<evidence type="ECO:0000259" key="5">
    <source>
        <dbReference type="Pfam" id="PF03446"/>
    </source>
</evidence>
<dbReference type="Gene3D" id="3.40.50.720">
    <property type="entry name" value="NAD(P)-binding Rossmann-like Domain"/>
    <property type="match status" value="1"/>
</dbReference>
<evidence type="ECO:0000256" key="3">
    <source>
        <dbReference type="ARBA" id="ARBA00023027"/>
    </source>
</evidence>
<evidence type="ECO:0000256" key="1">
    <source>
        <dbReference type="ARBA" id="ARBA00009080"/>
    </source>
</evidence>
<accession>A0A3A3GU29</accession>
<comment type="similarity">
    <text evidence="1">Belongs to the HIBADH-related family.</text>
</comment>
<dbReference type="InterPro" id="IPR029154">
    <property type="entry name" value="HIBADH-like_NADP-bd"/>
</dbReference>
<dbReference type="InterPro" id="IPR015815">
    <property type="entry name" value="HIBADH-related"/>
</dbReference>
<dbReference type="InterPro" id="IPR013328">
    <property type="entry name" value="6PGD_dom2"/>
</dbReference>
<feature type="domain" description="3-hydroxyisobutyrate dehydrogenase-like NAD-binding" evidence="6">
    <location>
        <begin position="164"/>
        <end position="281"/>
    </location>
</feature>
<dbReference type="InterPro" id="IPR002204">
    <property type="entry name" value="3-OH-isobutyrate_DH-rel_CS"/>
</dbReference>
<protein>
    <submittedName>
        <fullName evidence="7">NAD(P)-dependent oxidoreductase</fullName>
    </submittedName>
</protein>
<organism evidence="7 8">
    <name type="scientific">Noviherbaspirillum sedimenti</name>
    <dbReference type="NCBI Taxonomy" id="2320865"/>
    <lineage>
        <taxon>Bacteria</taxon>
        <taxon>Pseudomonadati</taxon>
        <taxon>Pseudomonadota</taxon>
        <taxon>Betaproteobacteria</taxon>
        <taxon>Burkholderiales</taxon>
        <taxon>Oxalobacteraceae</taxon>
        <taxon>Noviherbaspirillum</taxon>
    </lineage>
</organism>
<gene>
    <name evidence="7" type="ORF">D3878_18065</name>
</gene>
<keyword evidence="2" id="KW-0560">Oxidoreductase</keyword>
<feature type="active site" evidence="4">
    <location>
        <position position="170"/>
    </location>
</feature>
<dbReference type="Gene3D" id="1.10.1040.10">
    <property type="entry name" value="N-(1-d-carboxylethyl)-l-norvaline Dehydrogenase, domain 2"/>
    <property type="match status" value="1"/>
</dbReference>
<comment type="caution">
    <text evidence="7">The sequence shown here is derived from an EMBL/GenBank/DDBJ whole genome shotgun (WGS) entry which is preliminary data.</text>
</comment>
<feature type="domain" description="6-phosphogluconate dehydrogenase NADP-binding" evidence="5">
    <location>
        <begin position="2"/>
        <end position="161"/>
    </location>
</feature>
<dbReference type="EMBL" id="QYUQ01000002">
    <property type="protein sequence ID" value="RJG04510.1"/>
    <property type="molecule type" value="Genomic_DNA"/>
</dbReference>
<dbReference type="PANTHER" id="PTHR43060:SF15">
    <property type="entry name" value="3-HYDROXYISOBUTYRATE DEHYDROGENASE-LIKE 1, MITOCHONDRIAL-RELATED"/>
    <property type="match status" value="1"/>
</dbReference>
<dbReference type="Proteomes" id="UP000266327">
    <property type="component" value="Unassembled WGS sequence"/>
</dbReference>
<dbReference type="PIRSF" id="PIRSF000103">
    <property type="entry name" value="HIBADH"/>
    <property type="match status" value="1"/>
</dbReference>
<dbReference type="PROSITE" id="PS00895">
    <property type="entry name" value="3_HYDROXYISOBUT_DH"/>
    <property type="match status" value="1"/>
</dbReference>
<dbReference type="GO" id="GO:0050661">
    <property type="term" value="F:NADP binding"/>
    <property type="evidence" value="ECO:0007669"/>
    <property type="project" value="InterPro"/>
</dbReference>
<dbReference type="InterPro" id="IPR008927">
    <property type="entry name" value="6-PGluconate_DH-like_C_sf"/>
</dbReference>
<evidence type="ECO:0000259" key="6">
    <source>
        <dbReference type="Pfam" id="PF14833"/>
    </source>
</evidence>
<dbReference type="InterPro" id="IPR006115">
    <property type="entry name" value="6PGDH_NADP-bd"/>
</dbReference>
<dbReference type="InterPro" id="IPR036291">
    <property type="entry name" value="NAD(P)-bd_dom_sf"/>
</dbReference>
<keyword evidence="3" id="KW-0520">NAD</keyword>
<dbReference type="OrthoDB" id="9777604at2"/>
<keyword evidence="8" id="KW-1185">Reference proteome</keyword>
<dbReference type="GO" id="GO:0016491">
    <property type="term" value="F:oxidoreductase activity"/>
    <property type="evidence" value="ECO:0007669"/>
    <property type="project" value="UniProtKB-KW"/>
</dbReference>
<dbReference type="Pfam" id="PF14833">
    <property type="entry name" value="NAD_binding_11"/>
    <property type="match status" value="1"/>
</dbReference>
<dbReference type="Pfam" id="PF03446">
    <property type="entry name" value="NAD_binding_2"/>
    <property type="match status" value="1"/>
</dbReference>
<sequence>MKVGFIGLGTMGLGMALNLRKAGYDLVVYDVRKESAQPLLAAGATWAASIGELGSVADVVFTSVPGPKEMQEVGLGKGGLLESMKPGSVWFDLTTNSPTVVRSVHEQCAEKGIALLDAPVSGGPAGANSGKLAIYVGGDRNTFDAQKKLLDAIGDQVIYVGPVGAGGVAKIVHNCASLTIRMVIAEVISLGVKAGVEPLELWHAVRQGAIGRARTFDRIGDQYLQNKYDPPNFALRLAHKDLMLSLDLGKELGVPMKYAQVTNEDFTEALARDWGSRDSRSPMQLQNERAGVTIQCSAEDVKKTLARA</sequence>
<proteinExistence type="inferred from homology"/>
<evidence type="ECO:0000256" key="2">
    <source>
        <dbReference type="ARBA" id="ARBA00023002"/>
    </source>
</evidence>
<name>A0A3A3GU29_9BURK</name>
<reference evidence="8" key="1">
    <citation type="submission" date="2018-09" db="EMBL/GenBank/DDBJ databases">
        <authorList>
            <person name="Zhu H."/>
        </authorList>
    </citation>
    <scope>NUCLEOTIDE SEQUENCE [LARGE SCALE GENOMIC DNA]</scope>
    <source>
        <strain evidence="8">K1S02-23</strain>
    </source>
</reference>
<evidence type="ECO:0000313" key="8">
    <source>
        <dbReference type="Proteomes" id="UP000266327"/>
    </source>
</evidence>
<dbReference type="SUPFAM" id="SSF51735">
    <property type="entry name" value="NAD(P)-binding Rossmann-fold domains"/>
    <property type="match status" value="1"/>
</dbReference>
<dbReference type="AlphaFoldDB" id="A0A3A3GU29"/>
<evidence type="ECO:0000256" key="4">
    <source>
        <dbReference type="PIRSR" id="PIRSR000103-1"/>
    </source>
</evidence>
<evidence type="ECO:0000313" key="7">
    <source>
        <dbReference type="EMBL" id="RJG04510.1"/>
    </source>
</evidence>
<dbReference type="SUPFAM" id="SSF48179">
    <property type="entry name" value="6-phosphogluconate dehydrogenase C-terminal domain-like"/>
    <property type="match status" value="1"/>
</dbReference>
<dbReference type="GO" id="GO:0051287">
    <property type="term" value="F:NAD binding"/>
    <property type="evidence" value="ECO:0007669"/>
    <property type="project" value="InterPro"/>
</dbReference>
<dbReference type="PANTHER" id="PTHR43060">
    <property type="entry name" value="3-HYDROXYISOBUTYRATE DEHYDROGENASE-LIKE 1, MITOCHONDRIAL-RELATED"/>
    <property type="match status" value="1"/>
</dbReference>
<dbReference type="GO" id="GO:0016054">
    <property type="term" value="P:organic acid catabolic process"/>
    <property type="evidence" value="ECO:0007669"/>
    <property type="project" value="UniProtKB-ARBA"/>
</dbReference>